<evidence type="ECO:0000256" key="4">
    <source>
        <dbReference type="ARBA" id="ARBA00022576"/>
    </source>
</evidence>
<dbReference type="STRING" id="33935.ADM90_07285"/>
<dbReference type="Gene3D" id="3.40.640.10">
    <property type="entry name" value="Type I PLP-dependent aspartate aminotransferase-like (Major domain)"/>
    <property type="match status" value="1"/>
</dbReference>
<dbReference type="HAMAP" id="MF_01023">
    <property type="entry name" value="HisC_aminotrans_2"/>
    <property type="match status" value="1"/>
</dbReference>
<dbReference type="InterPro" id="IPR015424">
    <property type="entry name" value="PyrdxlP-dep_Trfase"/>
</dbReference>
<dbReference type="InterPro" id="IPR001917">
    <property type="entry name" value="Aminotrans_II_pyridoxalP_BS"/>
</dbReference>
<evidence type="ECO:0000313" key="11">
    <source>
        <dbReference type="EMBL" id="KOY83093.1"/>
    </source>
</evidence>
<comment type="pathway">
    <text evidence="2 9">Amino-acid biosynthesis; L-histidine biosynthesis; L-histidine from 5-phospho-alpha-D-ribose 1-diphosphate: step 7/9.</text>
</comment>
<gene>
    <name evidence="9" type="primary">hisC</name>
    <name evidence="11" type="ORF">ADM90_07285</name>
</gene>
<dbReference type="Proteomes" id="UP000037977">
    <property type="component" value="Unassembled WGS sequence"/>
</dbReference>
<dbReference type="GO" id="GO:0030170">
    <property type="term" value="F:pyridoxal phosphate binding"/>
    <property type="evidence" value="ECO:0007669"/>
    <property type="project" value="InterPro"/>
</dbReference>
<comment type="catalytic activity">
    <reaction evidence="8 9">
        <text>L-histidinol phosphate + 2-oxoglutarate = 3-(imidazol-4-yl)-2-oxopropyl phosphate + L-glutamate</text>
        <dbReference type="Rhea" id="RHEA:23744"/>
        <dbReference type="ChEBI" id="CHEBI:16810"/>
        <dbReference type="ChEBI" id="CHEBI:29985"/>
        <dbReference type="ChEBI" id="CHEBI:57766"/>
        <dbReference type="ChEBI" id="CHEBI:57980"/>
        <dbReference type="EC" id="2.6.1.9"/>
    </reaction>
</comment>
<dbReference type="PANTHER" id="PTHR43643:SF3">
    <property type="entry name" value="HISTIDINOL-PHOSPHATE AMINOTRANSFERASE"/>
    <property type="match status" value="1"/>
</dbReference>
<dbReference type="NCBIfam" id="TIGR01141">
    <property type="entry name" value="hisC"/>
    <property type="match status" value="1"/>
</dbReference>
<keyword evidence="7 9" id="KW-0368">Histidine biosynthesis</keyword>
<evidence type="ECO:0000313" key="12">
    <source>
        <dbReference type="Proteomes" id="UP000037977"/>
    </source>
</evidence>
<comment type="subunit">
    <text evidence="3 9">Homodimer.</text>
</comment>
<dbReference type="PANTHER" id="PTHR43643">
    <property type="entry name" value="HISTIDINOL-PHOSPHATE AMINOTRANSFERASE 2"/>
    <property type="match status" value="1"/>
</dbReference>
<dbReference type="EC" id="2.6.1.9" evidence="9"/>
<evidence type="ECO:0000259" key="10">
    <source>
        <dbReference type="Pfam" id="PF00155"/>
    </source>
</evidence>
<dbReference type="InterPro" id="IPR015421">
    <property type="entry name" value="PyrdxlP-dep_Trfase_major"/>
</dbReference>
<dbReference type="InterPro" id="IPR050106">
    <property type="entry name" value="HistidinolP_aminotransfase"/>
</dbReference>
<dbReference type="UniPathway" id="UPA00031">
    <property type="reaction ID" value="UER00012"/>
</dbReference>
<dbReference type="Pfam" id="PF00155">
    <property type="entry name" value="Aminotran_1_2"/>
    <property type="match status" value="1"/>
</dbReference>
<accession>A0A0M9DLK1</accession>
<dbReference type="InterPro" id="IPR005861">
    <property type="entry name" value="HisP_aminotrans"/>
</dbReference>
<evidence type="ECO:0000256" key="8">
    <source>
        <dbReference type="ARBA" id="ARBA00047481"/>
    </source>
</evidence>
<dbReference type="GO" id="GO:0000105">
    <property type="term" value="P:L-histidine biosynthetic process"/>
    <property type="evidence" value="ECO:0007669"/>
    <property type="project" value="UniProtKB-UniRule"/>
</dbReference>
<proteinExistence type="inferred from homology"/>
<dbReference type="CDD" id="cd00609">
    <property type="entry name" value="AAT_like"/>
    <property type="match status" value="1"/>
</dbReference>
<keyword evidence="5 9" id="KW-0808">Transferase</keyword>
<protein>
    <recommendedName>
        <fullName evidence="9">Histidinol-phosphate aminotransferase</fullName>
        <ecNumber evidence="9">2.6.1.9</ecNumber>
    </recommendedName>
    <alternativeName>
        <fullName evidence="9">Imidazole acetol-phosphate transaminase</fullName>
    </alternativeName>
</protein>
<dbReference type="PROSITE" id="PS00599">
    <property type="entry name" value="AA_TRANSFER_CLASS_2"/>
    <property type="match status" value="1"/>
</dbReference>
<dbReference type="Gene3D" id="3.90.1150.10">
    <property type="entry name" value="Aspartate Aminotransferase, domain 1"/>
    <property type="match status" value="1"/>
</dbReference>
<evidence type="ECO:0000256" key="3">
    <source>
        <dbReference type="ARBA" id="ARBA00011738"/>
    </source>
</evidence>
<dbReference type="InterPro" id="IPR004839">
    <property type="entry name" value="Aminotransferase_I/II_large"/>
</dbReference>
<dbReference type="InterPro" id="IPR015422">
    <property type="entry name" value="PyrdxlP-dep_Trfase_small"/>
</dbReference>
<dbReference type="RefSeq" id="WP_053994339.1">
    <property type="nucleotide sequence ID" value="NZ_CP065643.1"/>
</dbReference>
<evidence type="ECO:0000256" key="9">
    <source>
        <dbReference type="HAMAP-Rule" id="MF_01023"/>
    </source>
</evidence>
<dbReference type="AlphaFoldDB" id="A0A0M9DLK1"/>
<dbReference type="OrthoDB" id="9813612at2"/>
<name>A0A0M9DLK1_9BACI</name>
<dbReference type="PATRIC" id="fig|33935.3.peg.903"/>
<evidence type="ECO:0000256" key="1">
    <source>
        <dbReference type="ARBA" id="ARBA00001933"/>
    </source>
</evidence>
<evidence type="ECO:0000256" key="6">
    <source>
        <dbReference type="ARBA" id="ARBA00022898"/>
    </source>
</evidence>
<feature type="modified residue" description="N6-(pyridoxal phosphate)lysine" evidence="9">
    <location>
        <position position="222"/>
    </location>
</feature>
<keyword evidence="9" id="KW-0028">Amino-acid biosynthesis</keyword>
<keyword evidence="4 9" id="KW-0032">Aminotransferase</keyword>
<keyword evidence="6 9" id="KW-0663">Pyridoxal phosphate</keyword>
<sequence length="366" mass="40202">MKWKQQLDGMQAYKPGKPIEEVQREYGLKEVIKLASNENPFGCSPKVTAYLQNNAVNHALYPDGYAQNLRTAVANYLGVKETQLLFGNGSDDLIAIITRALLYPGVNTVMADPSFSQYGHNAEIEGAEVRKISCVDGAHDLEAMAAAIDEQTSVVWVCSPNNPTGVVIPDADLRAFLAKVPSDVLVILDEAYIEYVTHPGHKNTLPIIADYPNVLLLRTFSKAYGLASFRVGYAIGQPDVIAKLDPVRAPFNNTILSQAVAAIALSDQDYIQACREANEKGKKQYVEFCEKHNLKYFPSDTNFIFFDTKADSDVVFQELMKKGFIIRSGNALGMPGFIRVTIGTEAQNAALLSQLDVLLKEQGVFA</sequence>
<dbReference type="SUPFAM" id="SSF53383">
    <property type="entry name" value="PLP-dependent transferases"/>
    <property type="match status" value="1"/>
</dbReference>
<dbReference type="EMBL" id="LGCI01000005">
    <property type="protein sequence ID" value="KOY83093.1"/>
    <property type="molecule type" value="Genomic_DNA"/>
</dbReference>
<evidence type="ECO:0000256" key="7">
    <source>
        <dbReference type="ARBA" id="ARBA00023102"/>
    </source>
</evidence>
<organism evidence="11 12">
    <name type="scientific">Lysinibacillus macroides</name>
    <dbReference type="NCBI Taxonomy" id="33935"/>
    <lineage>
        <taxon>Bacteria</taxon>
        <taxon>Bacillati</taxon>
        <taxon>Bacillota</taxon>
        <taxon>Bacilli</taxon>
        <taxon>Bacillales</taxon>
        <taxon>Bacillaceae</taxon>
        <taxon>Lysinibacillus</taxon>
    </lineage>
</organism>
<evidence type="ECO:0000256" key="2">
    <source>
        <dbReference type="ARBA" id="ARBA00005011"/>
    </source>
</evidence>
<reference evidence="11 12" key="1">
    <citation type="submission" date="2015-07" db="EMBL/GenBank/DDBJ databases">
        <title>Genome sequencing project for genomic taxonomy and phylogenomics of Bacillus-like bacteria.</title>
        <authorList>
            <person name="Liu B."/>
            <person name="Wang J."/>
            <person name="Zhu Y."/>
            <person name="Liu G."/>
            <person name="Chen Q."/>
            <person name="Chen Z."/>
            <person name="Che J."/>
            <person name="Ge C."/>
            <person name="Shi H."/>
            <person name="Pan Z."/>
            <person name="Liu X."/>
        </authorList>
    </citation>
    <scope>NUCLEOTIDE SEQUENCE [LARGE SCALE GENOMIC DNA]</scope>
    <source>
        <strain evidence="11 12">DSM 54</strain>
    </source>
</reference>
<evidence type="ECO:0000256" key="5">
    <source>
        <dbReference type="ARBA" id="ARBA00022679"/>
    </source>
</evidence>
<feature type="domain" description="Aminotransferase class I/classII large" evidence="10">
    <location>
        <begin position="30"/>
        <end position="354"/>
    </location>
</feature>
<dbReference type="GO" id="GO:0004400">
    <property type="term" value="F:histidinol-phosphate transaminase activity"/>
    <property type="evidence" value="ECO:0007669"/>
    <property type="project" value="UniProtKB-UniRule"/>
</dbReference>
<keyword evidence="12" id="KW-1185">Reference proteome</keyword>
<comment type="caution">
    <text evidence="11">The sequence shown here is derived from an EMBL/GenBank/DDBJ whole genome shotgun (WGS) entry which is preliminary data.</text>
</comment>
<comment type="similarity">
    <text evidence="9">Belongs to the class-II pyridoxal-phosphate-dependent aminotransferase family. Histidinol-phosphate aminotransferase subfamily.</text>
</comment>
<comment type="cofactor">
    <cofactor evidence="1 9">
        <name>pyridoxal 5'-phosphate</name>
        <dbReference type="ChEBI" id="CHEBI:597326"/>
    </cofactor>
</comment>